<keyword evidence="10" id="KW-0678">Repressor</keyword>
<dbReference type="GO" id="GO:0031491">
    <property type="term" value="F:nucleosome binding"/>
    <property type="evidence" value="ECO:0007669"/>
    <property type="project" value="TreeGrafter"/>
</dbReference>
<evidence type="ECO:0000256" key="7">
    <source>
        <dbReference type="ARBA" id="ARBA00023163"/>
    </source>
</evidence>
<keyword evidence="5 10" id="KW-0156">Chromatin regulator</keyword>
<feature type="repeat" description="WD" evidence="9">
    <location>
        <begin position="127"/>
        <end position="159"/>
    </location>
</feature>
<accession>A0AAN5CAK9</accession>
<evidence type="ECO:0000256" key="4">
    <source>
        <dbReference type="ARBA" id="ARBA00022737"/>
    </source>
</evidence>
<feature type="compositionally biased region" description="Basic and acidic residues" evidence="11">
    <location>
        <begin position="568"/>
        <end position="586"/>
    </location>
</feature>
<evidence type="ECO:0000256" key="9">
    <source>
        <dbReference type="PROSITE-ProRule" id="PRU00221"/>
    </source>
</evidence>
<dbReference type="GO" id="GO:0000785">
    <property type="term" value="C:chromatin"/>
    <property type="evidence" value="ECO:0007669"/>
    <property type="project" value="TreeGrafter"/>
</dbReference>
<keyword evidence="7 10" id="KW-0804">Transcription</keyword>
<comment type="caution">
    <text evidence="14">The sequence shown here is derived from an EMBL/GenBank/DDBJ whole genome shotgun (WGS) entry which is preliminary data.</text>
</comment>
<dbReference type="SUPFAM" id="SSF50978">
    <property type="entry name" value="WD40 repeat-like"/>
    <property type="match status" value="1"/>
</dbReference>
<evidence type="ECO:0000259" key="13">
    <source>
        <dbReference type="Pfam" id="PF24105"/>
    </source>
</evidence>
<dbReference type="InterPro" id="IPR031120">
    <property type="entry name" value="HIR1-like"/>
</dbReference>
<evidence type="ECO:0000256" key="10">
    <source>
        <dbReference type="RuleBase" id="RU364014"/>
    </source>
</evidence>
<dbReference type="InterPro" id="IPR015943">
    <property type="entry name" value="WD40/YVTN_repeat-like_dom_sf"/>
</dbReference>
<organism evidence="14 15">
    <name type="scientific">Pristionchus mayeri</name>
    <dbReference type="NCBI Taxonomy" id="1317129"/>
    <lineage>
        <taxon>Eukaryota</taxon>
        <taxon>Metazoa</taxon>
        <taxon>Ecdysozoa</taxon>
        <taxon>Nematoda</taxon>
        <taxon>Chromadorea</taxon>
        <taxon>Rhabditida</taxon>
        <taxon>Rhabditina</taxon>
        <taxon>Diplogasteromorpha</taxon>
        <taxon>Diplogasteroidea</taxon>
        <taxon>Neodiplogasteridae</taxon>
        <taxon>Pristionchus</taxon>
    </lineage>
</organism>
<dbReference type="SMART" id="SM00320">
    <property type="entry name" value="WD40"/>
    <property type="match status" value="5"/>
</dbReference>
<evidence type="ECO:0000256" key="11">
    <source>
        <dbReference type="SAM" id="MobiDB-lite"/>
    </source>
</evidence>
<feature type="non-terminal residue" evidence="14">
    <location>
        <position position="1"/>
    </location>
</feature>
<reference evidence="15" key="1">
    <citation type="submission" date="2022-10" db="EMBL/GenBank/DDBJ databases">
        <title>Genome assembly of Pristionchus species.</title>
        <authorList>
            <person name="Yoshida K."/>
            <person name="Sommer R.J."/>
        </authorList>
    </citation>
    <scope>NUCLEOTIDE SEQUENCE [LARGE SCALE GENOMIC DNA]</scope>
    <source>
        <strain evidence="15">RS5460</strain>
    </source>
</reference>
<sequence>KVVVTPWVTHDGGAIYSLDVAPNEYKLATCGNGDGGEGLIVIWSLLPMVSEKHGRNVENHSPLLARITMTRGVNAVRWSRCGKYFAAAADDRTVSVWEYGGRIKSAGTIGLRKEEANMEKYRCVHTMHGHTMEVLAVEWSWDGRFLASSSMDQTVVVWNALKLPEKVVVLDASRDGHTGPVKGLSFDPIGKYLASQSQDKSVRVWSMENWTCETTISEPFEESAQSTMFLRPEWSPDGKILAAPCAMNNGGPTAQLIMRQDWDTSRDLVGNRRAVTVVRCAPRCFEYEDIDGKVHKVSLFAVGSRDKSLSVWALPGLKRPLIVLYNFFKHSVMDAAWKGSNLFCCSQDGSVKTVLFDEAAVGRMMRQQEMSDLCFGLYRTRPPQYTPPAENGEGEEVNGINGINGSPSKNSSFIETAADLQASRMATQPKNTQKESQDREREEAEKRAKAEAELLEKRKEQIENRTKNGKRRIQPVFLCSTIDNSVHEKPELPDDVMDVDKVDAALPPPSSAKKINQPSTASVAPDKDRPRVMAESSAESSSSSSSDSEGSSASISSDEEDVYDDDDRGGGRGEEQGRAGRRRPLTDRDRMLLADFRRPVLRPLERLQKDSLTLAAAELQRTLTQPIVGVKHALLVVHNEWASSSGVRATKVDRVRWSEEGGRPPVEEGVPADRLVWTTFLAAPVLAMSVNVKSTVLACADCSLHVLSTTTGAVSFMLQLDSLPAQLGTQESLVYVLTSNGYFSCWDMAERRAILSRIPVLDIVSNDVHLHSISLAPSGCPLISFTNGATFSYSIQLQSWIPVEGSSGLSRLSGESLANRDVCDGVIARAIKAKKRPGVAPNTSLATRNWVGQSQLEGWIFAALDAKSLDDLRPMVSRYVDMLIINKSLEKLRELLSMLDSWIEKAGRRAAGDEWMNEEKMKQMREMVRQSIASDARVSDVLKQAEEEDHMIF</sequence>
<comment type="function">
    <text evidence="10">Required for replication-independent chromatin assembly and for the periodic repression of histone gene transcription during the cell cycle.</text>
</comment>
<feature type="region of interest" description="Disordered" evidence="11">
    <location>
        <begin position="501"/>
        <end position="586"/>
    </location>
</feature>
<keyword evidence="8 10" id="KW-0539">Nucleus</keyword>
<evidence type="ECO:0000256" key="8">
    <source>
        <dbReference type="ARBA" id="ARBA00023242"/>
    </source>
</evidence>
<evidence type="ECO:0000313" key="14">
    <source>
        <dbReference type="EMBL" id="GMR44298.1"/>
    </source>
</evidence>
<keyword evidence="3 9" id="KW-0853">WD repeat</keyword>
<dbReference type="GO" id="GO:0006355">
    <property type="term" value="P:regulation of DNA-templated transcription"/>
    <property type="evidence" value="ECO:0007669"/>
    <property type="project" value="InterPro"/>
</dbReference>
<name>A0AAN5CAK9_9BILA</name>
<dbReference type="Pfam" id="PF24105">
    <property type="entry name" value="Beta-prop_CAF1B_HIR1"/>
    <property type="match status" value="1"/>
</dbReference>
<evidence type="ECO:0000259" key="12">
    <source>
        <dbReference type="Pfam" id="PF07569"/>
    </source>
</evidence>
<dbReference type="AlphaFoldDB" id="A0AAN5CAK9"/>
<dbReference type="PANTHER" id="PTHR13831">
    <property type="entry name" value="MEMBER OF THE HIR1 FAMILY OF WD-REPEAT PROTEINS"/>
    <property type="match status" value="1"/>
</dbReference>
<feature type="repeat" description="WD" evidence="9">
    <location>
        <begin position="73"/>
        <end position="98"/>
    </location>
</feature>
<proteinExistence type="inferred from homology"/>
<protein>
    <recommendedName>
        <fullName evidence="10">Protein HIRA</fullName>
    </recommendedName>
</protein>
<gene>
    <name evidence="14" type="ORF">PMAYCL1PPCAC_14493</name>
</gene>
<keyword evidence="15" id="KW-1185">Reference proteome</keyword>
<dbReference type="GO" id="GO:0005634">
    <property type="term" value="C:nucleus"/>
    <property type="evidence" value="ECO:0007669"/>
    <property type="project" value="UniProtKB-SubCell"/>
</dbReference>
<feature type="region of interest" description="Disordered" evidence="11">
    <location>
        <begin position="424"/>
        <end position="449"/>
    </location>
</feature>
<dbReference type="InterPro" id="IPR011494">
    <property type="entry name" value="HIRA-like_C"/>
</dbReference>
<dbReference type="InterPro" id="IPR019015">
    <property type="entry name" value="HIRA_B_motif"/>
</dbReference>
<dbReference type="Pfam" id="PF09453">
    <property type="entry name" value="HIRA_B"/>
    <property type="match status" value="1"/>
</dbReference>
<evidence type="ECO:0000256" key="2">
    <source>
        <dbReference type="ARBA" id="ARBA00007306"/>
    </source>
</evidence>
<dbReference type="InterPro" id="IPR055410">
    <property type="entry name" value="Beta-prop_CAF1B_HIR1"/>
</dbReference>
<feature type="compositionally biased region" description="Low complexity" evidence="11">
    <location>
        <begin position="534"/>
        <end position="556"/>
    </location>
</feature>
<dbReference type="PANTHER" id="PTHR13831:SF0">
    <property type="entry name" value="PROTEIN HIRA"/>
    <property type="match status" value="1"/>
</dbReference>
<dbReference type="Proteomes" id="UP001328107">
    <property type="component" value="Unassembled WGS sequence"/>
</dbReference>
<dbReference type="GO" id="GO:0006351">
    <property type="term" value="P:DNA-templated transcription"/>
    <property type="evidence" value="ECO:0007669"/>
    <property type="project" value="InterPro"/>
</dbReference>
<keyword evidence="4 10" id="KW-0677">Repeat</keyword>
<dbReference type="PROSITE" id="PS50082">
    <property type="entry name" value="WD_REPEATS_2"/>
    <property type="match status" value="3"/>
</dbReference>
<dbReference type="GO" id="GO:0000417">
    <property type="term" value="C:HIR complex"/>
    <property type="evidence" value="ECO:0007669"/>
    <property type="project" value="TreeGrafter"/>
</dbReference>
<feature type="domain" description="Protein HIRA-like C-terminal" evidence="12">
    <location>
        <begin position="718"/>
        <end position="898"/>
    </location>
</feature>
<feature type="compositionally biased region" description="Basic and acidic residues" evidence="11">
    <location>
        <begin position="432"/>
        <end position="449"/>
    </location>
</feature>
<dbReference type="EMBL" id="BTRK01000003">
    <property type="protein sequence ID" value="GMR44298.1"/>
    <property type="molecule type" value="Genomic_DNA"/>
</dbReference>
<keyword evidence="6 10" id="KW-0805">Transcription regulation</keyword>
<evidence type="ECO:0000256" key="6">
    <source>
        <dbReference type="ARBA" id="ARBA00023015"/>
    </source>
</evidence>
<feature type="domain" description="CAF1B/HIR1 beta-propeller" evidence="13">
    <location>
        <begin position="9"/>
        <end position="358"/>
    </location>
</feature>
<feature type="compositionally biased region" description="Polar residues" evidence="11">
    <location>
        <begin position="513"/>
        <end position="522"/>
    </location>
</feature>
<dbReference type="Gene3D" id="2.130.10.10">
    <property type="entry name" value="YVTN repeat-like/Quinoprotein amine dehydrogenase"/>
    <property type="match status" value="2"/>
</dbReference>
<comment type="similarity">
    <text evidence="2 10">Belongs to the WD repeat HIR1 family.</text>
</comment>
<dbReference type="PROSITE" id="PS50294">
    <property type="entry name" value="WD_REPEATS_REGION"/>
    <property type="match status" value="2"/>
</dbReference>
<dbReference type="Pfam" id="PF07569">
    <property type="entry name" value="Hira"/>
    <property type="match status" value="1"/>
</dbReference>
<feature type="repeat" description="WD" evidence="9">
    <location>
        <begin position="174"/>
        <end position="215"/>
    </location>
</feature>
<dbReference type="GO" id="GO:0006338">
    <property type="term" value="P:chromatin remodeling"/>
    <property type="evidence" value="ECO:0007669"/>
    <property type="project" value="InterPro"/>
</dbReference>
<evidence type="ECO:0000256" key="5">
    <source>
        <dbReference type="ARBA" id="ARBA00022853"/>
    </source>
</evidence>
<evidence type="ECO:0000256" key="1">
    <source>
        <dbReference type="ARBA" id="ARBA00004123"/>
    </source>
</evidence>
<comment type="subcellular location">
    <subcellularLocation>
        <location evidence="1 10">Nucleus</location>
    </subcellularLocation>
</comment>
<evidence type="ECO:0000256" key="3">
    <source>
        <dbReference type="ARBA" id="ARBA00022574"/>
    </source>
</evidence>
<feature type="compositionally biased region" description="Acidic residues" evidence="11">
    <location>
        <begin position="557"/>
        <end position="567"/>
    </location>
</feature>
<feature type="region of interest" description="Disordered" evidence="11">
    <location>
        <begin position="384"/>
        <end position="411"/>
    </location>
</feature>
<dbReference type="InterPro" id="IPR001680">
    <property type="entry name" value="WD40_rpt"/>
</dbReference>
<evidence type="ECO:0000313" key="15">
    <source>
        <dbReference type="Proteomes" id="UP001328107"/>
    </source>
</evidence>
<dbReference type="InterPro" id="IPR036322">
    <property type="entry name" value="WD40_repeat_dom_sf"/>
</dbReference>